<dbReference type="AlphaFoldDB" id="A0A9P1MZ92"/>
<dbReference type="OrthoDB" id="5830141at2759"/>
<accession>A0A9P1MZ92</accession>
<proteinExistence type="predicted"/>
<keyword evidence="1" id="KW-1133">Transmembrane helix</keyword>
<evidence type="ECO:0000313" key="4">
    <source>
        <dbReference type="Proteomes" id="UP001152747"/>
    </source>
</evidence>
<reference evidence="3" key="1">
    <citation type="submission" date="2022-11" db="EMBL/GenBank/DDBJ databases">
        <authorList>
            <person name="Kikuchi T."/>
        </authorList>
    </citation>
    <scope>NUCLEOTIDE SEQUENCE</scope>
    <source>
        <strain evidence="3">PS1010</strain>
    </source>
</reference>
<keyword evidence="1" id="KW-0812">Transmembrane</keyword>
<evidence type="ECO:0000256" key="1">
    <source>
        <dbReference type="SAM" id="Phobius"/>
    </source>
</evidence>
<keyword evidence="4" id="KW-1185">Reference proteome</keyword>
<protein>
    <submittedName>
        <fullName evidence="3">Uncharacterized protein</fullName>
    </submittedName>
</protein>
<keyword evidence="1" id="KW-0472">Membrane</keyword>
<evidence type="ECO:0000313" key="2">
    <source>
        <dbReference type="EMBL" id="CAI5444231.1"/>
    </source>
</evidence>
<dbReference type="EMBL" id="CANHGI010000003">
    <property type="protein sequence ID" value="CAI5444248.1"/>
    <property type="molecule type" value="Genomic_DNA"/>
</dbReference>
<evidence type="ECO:0000313" key="3">
    <source>
        <dbReference type="EMBL" id="CAI5444248.1"/>
    </source>
</evidence>
<name>A0A9P1MZ92_9PELO</name>
<comment type="caution">
    <text evidence="3">The sequence shown here is derived from an EMBL/GenBank/DDBJ whole genome shotgun (WGS) entry which is preliminary data.</text>
</comment>
<sequence>MDSPQFLATNRDSTIAYSLKYKAQTRIVDMGDDQMPMIIQEIPMRCICKYHVFSGNNSTFEMEEDWDLAELIKIIDFYALAENLVVTISYDQEQYQFSQTVLFLEQSTGNAVIVVRKKFTVSRLAGLPFINTALIHSGKLIICGARADESGKMNRLTLLIPNDPMSTQNHEDISELLDGFQKYLGTMPESKIIALFVLGMTDKEMTVFLCESTESSNRLMTECVGKIDRVTGANSIEKIDNEVVKYTDFCGVLSLKHMRTRGQNVMMGISIPDVEKSRTLWWRIKLYYARFALKVMICGFRAFGFLALYDRGFTFFMFVRFLRLIHGPHILPQYCVDEKLYFYHLDLNHRKIFEIPHEPRKQDMKDDPNQSNFATNFEIDENGGALLLDFPTLKRESLRASYYPNPTIPQKLSSLSMYSAYRNYPSFEKSSLLRRMTGLTDWKWRI</sequence>
<dbReference type="Proteomes" id="UP001152747">
    <property type="component" value="Unassembled WGS sequence"/>
</dbReference>
<dbReference type="EMBL" id="CANHGI010000003">
    <property type="protein sequence ID" value="CAI5444231.1"/>
    <property type="molecule type" value="Genomic_DNA"/>
</dbReference>
<gene>
    <name evidence="2" type="ORF">CAMP_LOCUS6868</name>
    <name evidence="3" type="ORF">CAMP_LOCUS6885</name>
</gene>
<feature type="transmembrane region" description="Helical" evidence="1">
    <location>
        <begin position="287"/>
        <end position="309"/>
    </location>
</feature>
<organism evidence="3 4">
    <name type="scientific">Caenorhabditis angaria</name>
    <dbReference type="NCBI Taxonomy" id="860376"/>
    <lineage>
        <taxon>Eukaryota</taxon>
        <taxon>Metazoa</taxon>
        <taxon>Ecdysozoa</taxon>
        <taxon>Nematoda</taxon>
        <taxon>Chromadorea</taxon>
        <taxon>Rhabditida</taxon>
        <taxon>Rhabditina</taxon>
        <taxon>Rhabditomorpha</taxon>
        <taxon>Rhabditoidea</taxon>
        <taxon>Rhabditidae</taxon>
        <taxon>Peloderinae</taxon>
        <taxon>Caenorhabditis</taxon>
    </lineage>
</organism>